<keyword evidence="1" id="KW-0732">Signal</keyword>
<evidence type="ECO:0000313" key="3">
    <source>
        <dbReference type="Proteomes" id="UP000196440"/>
    </source>
</evidence>
<dbReference type="RefSeq" id="WP_050086275.1">
    <property type="nucleotide sequence ID" value="NZ_CBCPKE010000005.1"/>
</dbReference>
<comment type="caution">
    <text evidence="2">The sequence shown here is derived from an EMBL/GenBank/DDBJ whole genome shotgun (WGS) entry which is preliminary data.</text>
</comment>
<feature type="signal peptide" evidence="1">
    <location>
        <begin position="1"/>
        <end position="24"/>
    </location>
</feature>
<dbReference type="AlphaFoldDB" id="A0A208ZRG0"/>
<evidence type="ECO:0008006" key="4">
    <source>
        <dbReference type="Google" id="ProtNLM"/>
    </source>
</evidence>
<reference evidence="2 3" key="1">
    <citation type="submission" date="2017-05" db="EMBL/GenBank/DDBJ databases">
        <title>Whole genome sequencing of Yersinia kristensenii.</title>
        <authorList>
            <person name="Campioni F."/>
        </authorList>
    </citation>
    <scope>NUCLEOTIDE SEQUENCE [LARGE SCALE GENOMIC DNA]</scope>
    <source>
        <strain evidence="2 3">CFSAN060536</strain>
    </source>
</reference>
<accession>A0A208ZRG0</accession>
<name>A0A208ZRG0_YERIN</name>
<gene>
    <name evidence="2" type="ORF">CBW57_19505</name>
</gene>
<evidence type="ECO:0000256" key="1">
    <source>
        <dbReference type="SAM" id="SignalP"/>
    </source>
</evidence>
<dbReference type="EMBL" id="NHOI01000034">
    <property type="protein sequence ID" value="OVZ83072.1"/>
    <property type="molecule type" value="Genomic_DNA"/>
</dbReference>
<sequence length="187" mass="19993">MKKYCSVACALLLALATSASISTASDTVVMIKGKMTSRVSATVVKPNRLIVNDANGGWYTQEMEMFQYGAANSPYEIELPLRITSSNGVFQVSLDEAMILRQAPTPALQFQAAQISMANVGSAAQKLSVGTPVQFHNPTSAQPLQDTIGDYTLTISAQPPDGDFKTTAGIYQGELKLTFEPVVKAQP</sequence>
<protein>
    <recommendedName>
        <fullName evidence="4">Fimbrial protein</fullName>
    </recommendedName>
</protein>
<organism evidence="2 3">
    <name type="scientific">Yersinia intermedia</name>
    <dbReference type="NCBI Taxonomy" id="631"/>
    <lineage>
        <taxon>Bacteria</taxon>
        <taxon>Pseudomonadati</taxon>
        <taxon>Pseudomonadota</taxon>
        <taxon>Gammaproteobacteria</taxon>
        <taxon>Enterobacterales</taxon>
        <taxon>Yersiniaceae</taxon>
        <taxon>Yersinia</taxon>
    </lineage>
</organism>
<dbReference type="Gene3D" id="2.60.40.2040">
    <property type="entry name" value="CFA/I fimbrial subunit E, pilin domain"/>
    <property type="match status" value="1"/>
</dbReference>
<evidence type="ECO:0000313" key="2">
    <source>
        <dbReference type="EMBL" id="OVZ83072.1"/>
    </source>
</evidence>
<proteinExistence type="predicted"/>
<dbReference type="Proteomes" id="UP000196440">
    <property type="component" value="Unassembled WGS sequence"/>
</dbReference>
<feature type="chain" id="PRO_5011780185" description="Fimbrial protein" evidence="1">
    <location>
        <begin position="25"/>
        <end position="187"/>
    </location>
</feature>